<proteinExistence type="predicted"/>
<keyword evidence="4" id="KW-1185">Reference proteome</keyword>
<comment type="caution">
    <text evidence="3">The sequence shown here is derived from an EMBL/GenBank/DDBJ whole genome shotgun (WGS) entry which is preliminary data.</text>
</comment>
<organism evidence="3 4">
    <name type="scientific">Nonomuraea monospora</name>
    <dbReference type="NCBI Taxonomy" id="568818"/>
    <lineage>
        <taxon>Bacteria</taxon>
        <taxon>Bacillati</taxon>
        <taxon>Actinomycetota</taxon>
        <taxon>Actinomycetes</taxon>
        <taxon>Streptosporangiales</taxon>
        <taxon>Streptosporangiaceae</taxon>
        <taxon>Nonomuraea</taxon>
    </lineage>
</organism>
<dbReference type="EMBL" id="BAAAQX010000006">
    <property type="protein sequence ID" value="GAA2207277.1"/>
    <property type="molecule type" value="Genomic_DNA"/>
</dbReference>
<feature type="region of interest" description="Disordered" evidence="1">
    <location>
        <begin position="39"/>
        <end position="60"/>
    </location>
</feature>
<evidence type="ECO:0000313" key="4">
    <source>
        <dbReference type="Proteomes" id="UP001499843"/>
    </source>
</evidence>
<dbReference type="RefSeq" id="WP_344474296.1">
    <property type="nucleotide sequence ID" value="NZ_BAAAQX010000006.1"/>
</dbReference>
<evidence type="ECO:0000313" key="3">
    <source>
        <dbReference type="EMBL" id="GAA2207277.1"/>
    </source>
</evidence>
<evidence type="ECO:0000256" key="1">
    <source>
        <dbReference type="SAM" id="MobiDB-lite"/>
    </source>
</evidence>
<reference evidence="3 4" key="1">
    <citation type="journal article" date="2019" name="Int. J. Syst. Evol. Microbiol.">
        <title>The Global Catalogue of Microorganisms (GCM) 10K type strain sequencing project: providing services to taxonomists for standard genome sequencing and annotation.</title>
        <authorList>
            <consortium name="The Broad Institute Genomics Platform"/>
            <consortium name="The Broad Institute Genome Sequencing Center for Infectious Disease"/>
            <person name="Wu L."/>
            <person name="Ma J."/>
        </authorList>
    </citation>
    <scope>NUCLEOTIDE SEQUENCE [LARGE SCALE GENOMIC DNA]</scope>
    <source>
        <strain evidence="3 4">JCM 16114</strain>
    </source>
</reference>
<feature type="domain" description="RES" evidence="2">
    <location>
        <begin position="47"/>
        <end position="193"/>
    </location>
</feature>
<dbReference type="Pfam" id="PF08808">
    <property type="entry name" value="RES"/>
    <property type="match status" value="1"/>
</dbReference>
<dbReference type="SMART" id="SM00953">
    <property type="entry name" value="RES"/>
    <property type="match status" value="1"/>
</dbReference>
<protein>
    <recommendedName>
        <fullName evidence="2">RES domain-containing protein</fullName>
    </recommendedName>
</protein>
<dbReference type="Proteomes" id="UP001499843">
    <property type="component" value="Unassembled WGS sequence"/>
</dbReference>
<name>A0ABN3CEY6_9ACTN</name>
<feature type="compositionally biased region" description="Basic and acidic residues" evidence="1">
    <location>
        <begin position="39"/>
        <end position="51"/>
    </location>
</feature>
<dbReference type="InterPro" id="IPR014914">
    <property type="entry name" value="RES_dom"/>
</dbReference>
<accession>A0ABN3CEY6</accession>
<evidence type="ECO:0000259" key="2">
    <source>
        <dbReference type="SMART" id="SM00953"/>
    </source>
</evidence>
<gene>
    <name evidence="3" type="ORF">GCM10009850_027350</name>
</gene>
<sequence length="232" mass="26196">MPNTAPPRLYRAIPQLYLLPAGTSLWRVHLRCYKATDFNPRESTGEPRRTDANFGGGRFDGTDRDPYPSYYAGLAAETALAETLLRDLPFNDRGYRIIPRVLVRERRASVVVNTEDLILVDLLSGVAWAAVAQDGWLVHADPRDYHATRRWASWIREQEPRAQGLIWPSKREGGEPSVVLFGDRCPAGCLTPDSFGRDLDDLEGADWVNERLAPYRAHLTRPRRAAAWAAKE</sequence>